<evidence type="ECO:0000259" key="8">
    <source>
        <dbReference type="SMART" id="SM00387"/>
    </source>
</evidence>
<dbReference type="PANTHER" id="PTHR45436">
    <property type="entry name" value="SENSOR HISTIDINE KINASE YKOH"/>
    <property type="match status" value="1"/>
</dbReference>
<keyword evidence="7" id="KW-1133">Transmembrane helix</keyword>
<keyword evidence="3" id="KW-0597">Phosphoprotein</keyword>
<feature type="transmembrane region" description="Helical" evidence="7">
    <location>
        <begin position="291"/>
        <end position="313"/>
    </location>
</feature>
<dbReference type="RefSeq" id="WP_344130347.1">
    <property type="nucleotide sequence ID" value="NZ_BAAARA010000007.1"/>
</dbReference>
<dbReference type="PANTHER" id="PTHR45436:SF5">
    <property type="entry name" value="SENSOR HISTIDINE KINASE TRCS"/>
    <property type="match status" value="1"/>
</dbReference>
<dbReference type="Pfam" id="PF08376">
    <property type="entry name" value="NIT"/>
    <property type="match status" value="1"/>
</dbReference>
<evidence type="ECO:0000256" key="7">
    <source>
        <dbReference type="SAM" id="Phobius"/>
    </source>
</evidence>
<evidence type="ECO:0000313" key="9">
    <source>
        <dbReference type="EMBL" id="GAA2346533.1"/>
    </source>
</evidence>
<dbReference type="Pfam" id="PF02518">
    <property type="entry name" value="HATPase_c"/>
    <property type="match status" value="1"/>
</dbReference>
<evidence type="ECO:0000313" key="10">
    <source>
        <dbReference type="Proteomes" id="UP001501218"/>
    </source>
</evidence>
<feature type="region of interest" description="Disordered" evidence="6">
    <location>
        <begin position="620"/>
        <end position="726"/>
    </location>
</feature>
<comment type="caution">
    <text evidence="9">The sequence shown here is derived from an EMBL/GenBank/DDBJ whole genome shotgun (WGS) entry which is preliminary data.</text>
</comment>
<keyword evidence="7" id="KW-0472">Membrane</keyword>
<dbReference type="Gene3D" id="3.30.565.10">
    <property type="entry name" value="Histidine kinase-like ATPase, C-terminal domain"/>
    <property type="match status" value="1"/>
</dbReference>
<keyword evidence="9" id="KW-0547">Nucleotide-binding</keyword>
<evidence type="ECO:0000256" key="4">
    <source>
        <dbReference type="ARBA" id="ARBA00022679"/>
    </source>
</evidence>
<evidence type="ECO:0000256" key="2">
    <source>
        <dbReference type="ARBA" id="ARBA00012438"/>
    </source>
</evidence>
<dbReference type="InterPro" id="IPR036890">
    <property type="entry name" value="HATPase_C_sf"/>
</dbReference>
<keyword evidence="7" id="KW-0812">Transmembrane</keyword>
<keyword evidence="4" id="KW-0808">Transferase</keyword>
<dbReference type="SMART" id="SM00387">
    <property type="entry name" value="HATPase_c"/>
    <property type="match status" value="1"/>
</dbReference>
<protein>
    <recommendedName>
        <fullName evidence="2">histidine kinase</fullName>
        <ecNumber evidence="2">2.7.13.3</ecNumber>
    </recommendedName>
</protein>
<feature type="compositionally biased region" description="Low complexity" evidence="6">
    <location>
        <begin position="631"/>
        <end position="653"/>
    </location>
</feature>
<dbReference type="EMBL" id="BAAARA010000007">
    <property type="protein sequence ID" value="GAA2346533.1"/>
    <property type="molecule type" value="Genomic_DNA"/>
</dbReference>
<name>A0ABN3G8P5_9PSEU</name>
<evidence type="ECO:0000256" key="6">
    <source>
        <dbReference type="SAM" id="MobiDB-lite"/>
    </source>
</evidence>
<evidence type="ECO:0000256" key="1">
    <source>
        <dbReference type="ARBA" id="ARBA00000085"/>
    </source>
</evidence>
<dbReference type="InterPro" id="IPR013587">
    <property type="entry name" value="Nitrate/nitrite_sensing"/>
</dbReference>
<organism evidence="9 10">
    <name type="scientific">Saccharopolyspora halophila</name>
    <dbReference type="NCBI Taxonomy" id="405551"/>
    <lineage>
        <taxon>Bacteria</taxon>
        <taxon>Bacillati</taxon>
        <taxon>Actinomycetota</taxon>
        <taxon>Actinomycetes</taxon>
        <taxon>Pseudonocardiales</taxon>
        <taxon>Pseudonocardiaceae</taxon>
        <taxon>Saccharopolyspora</taxon>
    </lineage>
</organism>
<reference evidence="9 10" key="1">
    <citation type="journal article" date="2019" name="Int. J. Syst. Evol. Microbiol.">
        <title>The Global Catalogue of Microorganisms (GCM) 10K type strain sequencing project: providing services to taxonomists for standard genome sequencing and annotation.</title>
        <authorList>
            <consortium name="The Broad Institute Genomics Platform"/>
            <consortium name="The Broad Institute Genome Sequencing Center for Infectious Disease"/>
            <person name="Wu L."/>
            <person name="Ma J."/>
        </authorList>
    </citation>
    <scope>NUCLEOTIDE SEQUENCE [LARGE SCALE GENOMIC DNA]</scope>
    <source>
        <strain evidence="9 10">JCM 16221</strain>
    </source>
</reference>
<dbReference type="InterPro" id="IPR050428">
    <property type="entry name" value="TCS_sensor_his_kinase"/>
</dbReference>
<keyword evidence="9" id="KW-0067">ATP-binding</keyword>
<dbReference type="CDD" id="cd00075">
    <property type="entry name" value="HATPase"/>
    <property type="match status" value="1"/>
</dbReference>
<dbReference type="EC" id="2.7.13.3" evidence="2"/>
<feature type="compositionally biased region" description="Basic and acidic residues" evidence="6">
    <location>
        <begin position="685"/>
        <end position="706"/>
    </location>
</feature>
<sequence>MVPTIILLAIWLVFSAVPVYQVIHSRTLAAQAREAAVPAATALTELRAERGLSVEVLAGAAEPDRLESQRSRTDREIAAMRRSLRALAEDAPAAVVSRIRTLDSLITQLPRQRDRVDSEQGGRAETLDYYNKVLDSGIELFETQSHFGPDLQSGRAGHVATELFRSADQMSRAAALGTAALAAGEFTRAEHLEFAGFVGAYRDTIEAELPAAAGRPAALSRELAESQAWQRLSALEDELVEHPPQRPGAFDVDRAEWQQVTGEVAEDLSRISLAQTRAGADLGVHNADGRLTGIVISSLIALGAMLLGILLAVRNARRLVNKFLVSRLESLRDDTLTLASDRLPSVMDRLEDGDDVAVEAELAPLDYGSDEIGQVAEAFSTAHHTAILAAINQNQAKTGANKVFLGIAHRNQGLVHRQLKVLDKMERSEEHPERLDGLFQLDHLATRARRNAESLIILAGEKPGRQWRKPVRLVDVVRSAVAETEHYYRIRVQPTPEVSLIGAAVGDVIHLLAELMDNATSFSPPRSQVQVHSGEAEGGVFVRIVDEGLGMRPADLDEANSLLSSTPKFEDITLRGDSRLGLFVVARLAARRGIDVDLRPGEERGTVAFVLLPREIIAGETGAPRPPAVSPAEETAPGAPAAVEVTRPVSAVPADPPFPSADPDELPERPELPRRKGGENLVPQLRDEKDGTVSEDTAAHTPERTRGNMSAFQKGTSSARQARGHE</sequence>
<evidence type="ECO:0000256" key="3">
    <source>
        <dbReference type="ARBA" id="ARBA00022553"/>
    </source>
</evidence>
<feature type="compositionally biased region" description="Polar residues" evidence="6">
    <location>
        <begin position="707"/>
        <end position="720"/>
    </location>
</feature>
<dbReference type="Proteomes" id="UP001501218">
    <property type="component" value="Unassembled WGS sequence"/>
</dbReference>
<feature type="compositionally biased region" description="Basic and acidic residues" evidence="6">
    <location>
        <begin position="666"/>
        <end position="678"/>
    </location>
</feature>
<proteinExistence type="predicted"/>
<keyword evidence="10" id="KW-1185">Reference proteome</keyword>
<evidence type="ECO:0000256" key="5">
    <source>
        <dbReference type="ARBA" id="ARBA00022777"/>
    </source>
</evidence>
<dbReference type="SUPFAM" id="SSF55874">
    <property type="entry name" value="ATPase domain of HSP90 chaperone/DNA topoisomerase II/histidine kinase"/>
    <property type="match status" value="1"/>
</dbReference>
<feature type="domain" description="Histidine kinase/HSP90-like ATPase" evidence="8">
    <location>
        <begin position="503"/>
        <end position="616"/>
    </location>
</feature>
<dbReference type="GO" id="GO:0005524">
    <property type="term" value="F:ATP binding"/>
    <property type="evidence" value="ECO:0007669"/>
    <property type="project" value="UniProtKB-KW"/>
</dbReference>
<keyword evidence="5" id="KW-0418">Kinase</keyword>
<accession>A0ABN3G8P5</accession>
<comment type="catalytic activity">
    <reaction evidence="1">
        <text>ATP + protein L-histidine = ADP + protein N-phospho-L-histidine.</text>
        <dbReference type="EC" id="2.7.13.3"/>
    </reaction>
</comment>
<dbReference type="InterPro" id="IPR003594">
    <property type="entry name" value="HATPase_dom"/>
</dbReference>
<gene>
    <name evidence="9" type="ORF">GCM10009854_24330</name>
</gene>